<name>A0A553QZC3_9TELE</name>
<dbReference type="Gene3D" id="3.40.50.300">
    <property type="entry name" value="P-loop containing nucleotide triphosphate hydrolases"/>
    <property type="match status" value="1"/>
</dbReference>
<dbReference type="GO" id="GO:0005634">
    <property type="term" value="C:nucleus"/>
    <property type="evidence" value="ECO:0007669"/>
    <property type="project" value="TreeGrafter"/>
</dbReference>
<dbReference type="Proteomes" id="UP000316079">
    <property type="component" value="Unassembled WGS sequence"/>
</dbReference>
<organism evidence="4 5">
    <name type="scientific">Danionella cerebrum</name>
    <dbReference type="NCBI Taxonomy" id="2873325"/>
    <lineage>
        <taxon>Eukaryota</taxon>
        <taxon>Metazoa</taxon>
        <taxon>Chordata</taxon>
        <taxon>Craniata</taxon>
        <taxon>Vertebrata</taxon>
        <taxon>Euteleostomi</taxon>
        <taxon>Actinopterygii</taxon>
        <taxon>Neopterygii</taxon>
        <taxon>Teleostei</taxon>
        <taxon>Ostariophysi</taxon>
        <taxon>Cypriniformes</taxon>
        <taxon>Danionidae</taxon>
        <taxon>Danioninae</taxon>
        <taxon>Danionella</taxon>
    </lineage>
</organism>
<dbReference type="Pfam" id="PF04548">
    <property type="entry name" value="AIG1"/>
    <property type="match status" value="1"/>
</dbReference>
<gene>
    <name evidence="4" type="ORF">DNTS_009052</name>
</gene>
<sequence>MHLIQVFSGKMSNIVKCGKCGNETSDTNTFISLLLSIDVGNYETYDVKTGLNSFEKHATLEEDDWMYCDSCACKTETETWTQIEDYPTILTLQLKRFNFNWEWMTYEKNNCTVDIPLKLPEEGNRPSYDLYAVVDHKGGYNSGHYTATIKNGKWYCFDDSNVRQVSGKPTMSELSYMLMYRKQVFNQDNVPHVMHILLFGPPRGGKSTTGNIILGGNYFPCESGSATVTKELMVKTVGKVTVVDTPNLFSLDKSGWNREIDKCVKLCDNDLNVILWVIPISDSSNEQQGLFHSSQIRLSSLPKMIIFTNGQELQNLGESIEQFIERREKLRKVVRFFQYRYAVIENTGGCSYLRYTSYLLEKISELLTLRETTASKSHKMKAKASKNKRVKK</sequence>
<dbReference type="GO" id="GO:0016579">
    <property type="term" value="P:protein deubiquitination"/>
    <property type="evidence" value="ECO:0007669"/>
    <property type="project" value="InterPro"/>
</dbReference>
<dbReference type="Gene3D" id="3.90.70.10">
    <property type="entry name" value="Cysteine proteinases"/>
    <property type="match status" value="1"/>
</dbReference>
<dbReference type="InterPro" id="IPR028889">
    <property type="entry name" value="USP"/>
</dbReference>
<dbReference type="PANTHER" id="PTHR24006:SF899">
    <property type="entry name" value="UBIQUITIN CARBOXYL-TERMINAL HYDROLASE"/>
    <property type="match status" value="1"/>
</dbReference>
<dbReference type="GO" id="GO:0004843">
    <property type="term" value="F:cysteine-type deubiquitinase activity"/>
    <property type="evidence" value="ECO:0007669"/>
    <property type="project" value="InterPro"/>
</dbReference>
<dbReference type="AlphaFoldDB" id="A0A553QZC3"/>
<dbReference type="EMBL" id="SRMA01025388">
    <property type="protein sequence ID" value="TRY95312.1"/>
    <property type="molecule type" value="Genomic_DNA"/>
</dbReference>
<evidence type="ECO:0000256" key="2">
    <source>
        <dbReference type="ARBA" id="ARBA00022741"/>
    </source>
</evidence>
<comment type="similarity">
    <text evidence="1">Belongs to the TRAFAC class TrmE-Era-EngA-EngB-Septin-like GTPase superfamily. AIG1/Toc34/Toc159-like paraseptin GTPase family. IAN subfamily.</text>
</comment>
<dbReference type="InterPro" id="IPR006703">
    <property type="entry name" value="G_AIG1"/>
</dbReference>
<proteinExistence type="inferred from homology"/>
<evidence type="ECO:0000313" key="5">
    <source>
        <dbReference type="Proteomes" id="UP000316079"/>
    </source>
</evidence>
<dbReference type="SUPFAM" id="SSF54001">
    <property type="entry name" value="Cysteine proteinases"/>
    <property type="match status" value="1"/>
</dbReference>
<dbReference type="OrthoDB" id="292964at2759"/>
<evidence type="ECO:0000313" key="4">
    <source>
        <dbReference type="EMBL" id="TRY95312.1"/>
    </source>
</evidence>
<dbReference type="GO" id="GO:0005525">
    <property type="term" value="F:GTP binding"/>
    <property type="evidence" value="ECO:0007669"/>
    <property type="project" value="InterPro"/>
</dbReference>
<dbReference type="PROSITE" id="PS00973">
    <property type="entry name" value="USP_2"/>
    <property type="match status" value="1"/>
</dbReference>
<keyword evidence="5" id="KW-1185">Reference proteome</keyword>
<keyword evidence="2" id="KW-0547">Nucleotide-binding</keyword>
<dbReference type="InterPro" id="IPR027417">
    <property type="entry name" value="P-loop_NTPase"/>
</dbReference>
<dbReference type="InterPro" id="IPR018200">
    <property type="entry name" value="USP_CS"/>
</dbReference>
<reference evidence="4 5" key="1">
    <citation type="journal article" date="2019" name="Sci. Data">
        <title>Hybrid genome assembly and annotation of Danionella translucida.</title>
        <authorList>
            <person name="Kadobianskyi M."/>
            <person name="Schulze L."/>
            <person name="Schuelke M."/>
            <person name="Judkewitz B."/>
        </authorList>
    </citation>
    <scope>NUCLEOTIDE SEQUENCE [LARGE SCALE GENOMIC DNA]</scope>
    <source>
        <strain evidence="4 5">Bolton</strain>
    </source>
</reference>
<protein>
    <recommendedName>
        <fullName evidence="3">USP domain-containing protein</fullName>
    </recommendedName>
</protein>
<dbReference type="Pfam" id="PF00443">
    <property type="entry name" value="UCH"/>
    <property type="match status" value="1"/>
</dbReference>
<evidence type="ECO:0000259" key="3">
    <source>
        <dbReference type="PROSITE" id="PS50235"/>
    </source>
</evidence>
<dbReference type="SUPFAM" id="SSF52540">
    <property type="entry name" value="P-loop containing nucleoside triphosphate hydrolases"/>
    <property type="match status" value="1"/>
</dbReference>
<dbReference type="GO" id="GO:0005829">
    <property type="term" value="C:cytosol"/>
    <property type="evidence" value="ECO:0007669"/>
    <property type="project" value="TreeGrafter"/>
</dbReference>
<dbReference type="InterPro" id="IPR050164">
    <property type="entry name" value="Peptidase_C19"/>
</dbReference>
<evidence type="ECO:0000256" key="1">
    <source>
        <dbReference type="ARBA" id="ARBA00008535"/>
    </source>
</evidence>
<comment type="caution">
    <text evidence="4">The sequence shown here is derived from an EMBL/GenBank/DDBJ whole genome shotgun (WGS) entry which is preliminary data.</text>
</comment>
<dbReference type="InterPro" id="IPR038765">
    <property type="entry name" value="Papain-like_cys_pep_sf"/>
</dbReference>
<dbReference type="STRING" id="623744.A0A553QZC3"/>
<dbReference type="CDD" id="cd02257">
    <property type="entry name" value="Peptidase_C19"/>
    <property type="match status" value="1"/>
</dbReference>
<dbReference type="PANTHER" id="PTHR24006">
    <property type="entry name" value="UBIQUITIN CARBOXYL-TERMINAL HYDROLASE"/>
    <property type="match status" value="1"/>
</dbReference>
<feature type="domain" description="USP" evidence="3">
    <location>
        <begin position="1"/>
        <end position="183"/>
    </location>
</feature>
<dbReference type="InterPro" id="IPR001394">
    <property type="entry name" value="Peptidase_C19_UCH"/>
</dbReference>
<accession>A0A553QZC3</accession>
<dbReference type="PROSITE" id="PS50235">
    <property type="entry name" value="USP_3"/>
    <property type="match status" value="1"/>
</dbReference>